<protein>
    <submittedName>
        <fullName evidence="2">DUF1425 domain-containing protein</fullName>
    </submittedName>
</protein>
<keyword evidence="1" id="KW-0732">Signal</keyword>
<dbReference type="InterPro" id="IPR038483">
    <property type="entry name" value="YcfL-like_sf"/>
</dbReference>
<dbReference type="EMBL" id="VKGK01000013">
    <property type="protein sequence ID" value="TRY14121.1"/>
    <property type="molecule type" value="Genomic_DNA"/>
</dbReference>
<reference evidence="3" key="1">
    <citation type="submission" date="2019-07" db="EMBL/GenBank/DDBJ databases">
        <title>Shewanella sp. YLB-08 draft genomic sequence.</title>
        <authorList>
            <person name="Yu L."/>
        </authorList>
    </citation>
    <scope>NUCLEOTIDE SEQUENCE [LARGE SCALE GENOMIC DNA]</scope>
    <source>
        <strain evidence="3">JCM 20706</strain>
    </source>
</reference>
<evidence type="ECO:0000313" key="3">
    <source>
        <dbReference type="Proteomes" id="UP000318126"/>
    </source>
</evidence>
<sequence length="129" mass="14125">MKKFILASILALFVSGCAPHTAGVMASSTGEVRFDNRSFGSEVSVEQLKSRQQGGFLQGSGLIISKVATDLHLQYKFTWYDINGYVIDNGGVAWEPLKLFGKQQIQVSGLSPNASAVRYDLYVRKAFSN</sequence>
<dbReference type="AlphaFoldDB" id="A0A553JNY4"/>
<feature type="chain" id="PRO_5021778407" evidence="1">
    <location>
        <begin position="23"/>
        <end position="129"/>
    </location>
</feature>
<dbReference type="CDD" id="cd09030">
    <property type="entry name" value="DUF1425"/>
    <property type="match status" value="1"/>
</dbReference>
<dbReference type="OrthoDB" id="5616034at2"/>
<dbReference type="Pfam" id="PF07233">
    <property type="entry name" value="DUF1425"/>
    <property type="match status" value="1"/>
</dbReference>
<evidence type="ECO:0000256" key="1">
    <source>
        <dbReference type="SAM" id="SignalP"/>
    </source>
</evidence>
<keyword evidence="3" id="KW-1185">Reference proteome</keyword>
<dbReference type="InterPro" id="IPR010824">
    <property type="entry name" value="DUF1425"/>
</dbReference>
<organism evidence="2 3">
    <name type="scientific">Shewanella hanedai</name>
    <name type="common">Alteromonas hanedai</name>
    <dbReference type="NCBI Taxonomy" id="25"/>
    <lineage>
        <taxon>Bacteria</taxon>
        <taxon>Pseudomonadati</taxon>
        <taxon>Pseudomonadota</taxon>
        <taxon>Gammaproteobacteria</taxon>
        <taxon>Alteromonadales</taxon>
        <taxon>Shewanellaceae</taxon>
        <taxon>Shewanella</taxon>
    </lineage>
</organism>
<dbReference type="Gene3D" id="2.60.40.3230">
    <property type="match status" value="1"/>
</dbReference>
<name>A0A553JNY4_SHEHA</name>
<feature type="signal peptide" evidence="1">
    <location>
        <begin position="1"/>
        <end position="22"/>
    </location>
</feature>
<dbReference type="RefSeq" id="WP_144040485.1">
    <property type="nucleotide sequence ID" value="NZ_BMPL01000013.1"/>
</dbReference>
<dbReference type="PROSITE" id="PS51257">
    <property type="entry name" value="PROKAR_LIPOPROTEIN"/>
    <property type="match status" value="1"/>
</dbReference>
<proteinExistence type="predicted"/>
<gene>
    <name evidence="2" type="ORF">FN961_12380</name>
</gene>
<evidence type="ECO:0000313" key="2">
    <source>
        <dbReference type="EMBL" id="TRY14121.1"/>
    </source>
</evidence>
<dbReference type="Proteomes" id="UP000318126">
    <property type="component" value="Unassembled WGS sequence"/>
</dbReference>
<accession>A0A553JNY4</accession>
<comment type="caution">
    <text evidence="2">The sequence shown here is derived from an EMBL/GenBank/DDBJ whole genome shotgun (WGS) entry which is preliminary data.</text>
</comment>